<dbReference type="STRING" id="67767.A0A0J7JUD2"/>
<organism evidence="2 3">
    <name type="scientific">Lasius niger</name>
    <name type="common">Black garden ant</name>
    <dbReference type="NCBI Taxonomy" id="67767"/>
    <lineage>
        <taxon>Eukaryota</taxon>
        <taxon>Metazoa</taxon>
        <taxon>Ecdysozoa</taxon>
        <taxon>Arthropoda</taxon>
        <taxon>Hexapoda</taxon>
        <taxon>Insecta</taxon>
        <taxon>Pterygota</taxon>
        <taxon>Neoptera</taxon>
        <taxon>Endopterygota</taxon>
        <taxon>Hymenoptera</taxon>
        <taxon>Apocrita</taxon>
        <taxon>Aculeata</taxon>
        <taxon>Formicoidea</taxon>
        <taxon>Formicidae</taxon>
        <taxon>Formicinae</taxon>
        <taxon>Lasius</taxon>
        <taxon>Lasius</taxon>
    </lineage>
</organism>
<comment type="caution">
    <text evidence="2">The sequence shown here is derived from an EMBL/GenBank/DDBJ whole genome shotgun (WGS) entry which is preliminary data.</text>
</comment>
<feature type="non-terminal residue" evidence="2">
    <location>
        <position position="87"/>
    </location>
</feature>
<keyword evidence="3" id="KW-1185">Reference proteome</keyword>
<reference evidence="2 3" key="1">
    <citation type="submission" date="2015-04" db="EMBL/GenBank/DDBJ databases">
        <title>Lasius niger genome sequencing.</title>
        <authorList>
            <person name="Konorov E.A."/>
            <person name="Nikitin M.A."/>
            <person name="Kirill M.V."/>
            <person name="Chang P."/>
        </authorList>
    </citation>
    <scope>NUCLEOTIDE SEQUENCE [LARGE SCALE GENOMIC DNA]</scope>
    <source>
        <tissue evidence="2">Whole</tissue>
    </source>
</reference>
<dbReference type="PaxDb" id="67767-A0A0J7JUD2"/>
<dbReference type="EMBL" id="LBMM01033174">
    <property type="protein sequence ID" value="KMQ81639.1"/>
    <property type="molecule type" value="Genomic_DNA"/>
</dbReference>
<evidence type="ECO:0000256" key="1">
    <source>
        <dbReference type="SAM" id="MobiDB-lite"/>
    </source>
</evidence>
<protein>
    <submittedName>
        <fullName evidence="2">Tbc domain</fullName>
    </submittedName>
</protein>
<accession>A0A0J7JUD2</accession>
<dbReference type="Proteomes" id="UP000036403">
    <property type="component" value="Unassembled WGS sequence"/>
</dbReference>
<feature type="compositionally biased region" description="Low complexity" evidence="1">
    <location>
        <begin position="25"/>
        <end position="35"/>
    </location>
</feature>
<dbReference type="OrthoDB" id="289721at2759"/>
<feature type="region of interest" description="Disordered" evidence="1">
    <location>
        <begin position="67"/>
        <end position="87"/>
    </location>
</feature>
<proteinExistence type="predicted"/>
<feature type="region of interest" description="Disordered" evidence="1">
    <location>
        <begin position="1"/>
        <end position="39"/>
    </location>
</feature>
<name>A0A0J7JUD2_LASNI</name>
<dbReference type="AlphaFoldDB" id="A0A0J7JUD2"/>
<gene>
    <name evidence="2" type="ORF">RF55_25674</name>
</gene>
<evidence type="ECO:0000313" key="3">
    <source>
        <dbReference type="Proteomes" id="UP000036403"/>
    </source>
</evidence>
<evidence type="ECO:0000313" key="2">
    <source>
        <dbReference type="EMBL" id="KMQ81639.1"/>
    </source>
</evidence>
<sequence>MIPEHGIATTVLPSPGSSPPGMTASKSSQSSSFRSLHSDDGSVLADVGHFEDIGLDDDTATLKASSDAFVRPGPAPPAPFSRTLAAG</sequence>